<feature type="region of interest" description="Disordered" evidence="1">
    <location>
        <begin position="133"/>
        <end position="193"/>
    </location>
</feature>
<keyword evidence="3" id="KW-1185">Reference proteome</keyword>
<protein>
    <submittedName>
        <fullName evidence="2">Uncharacterized protein</fullName>
    </submittedName>
</protein>
<evidence type="ECO:0000313" key="3">
    <source>
        <dbReference type="Proteomes" id="UP000662200"/>
    </source>
</evidence>
<reference evidence="2" key="2">
    <citation type="submission" date="2020-09" db="EMBL/GenBank/DDBJ databases">
        <authorList>
            <person name="Sun Q."/>
            <person name="Ohkuma M."/>
        </authorList>
    </citation>
    <scope>NUCLEOTIDE SEQUENCE</scope>
    <source>
        <strain evidence="2">JCM 3091</strain>
    </source>
</reference>
<feature type="region of interest" description="Disordered" evidence="1">
    <location>
        <begin position="27"/>
        <end position="92"/>
    </location>
</feature>
<dbReference type="CDD" id="cd04081">
    <property type="entry name" value="CBM35_galactosidase-like"/>
    <property type="match status" value="1"/>
</dbReference>
<gene>
    <name evidence="2" type="ORF">GCM10010124_14610</name>
</gene>
<dbReference type="EMBL" id="BMQC01000004">
    <property type="protein sequence ID" value="GGK23165.1"/>
    <property type="molecule type" value="Genomic_DNA"/>
</dbReference>
<comment type="caution">
    <text evidence="2">The sequence shown here is derived from an EMBL/GenBank/DDBJ whole genome shotgun (WGS) entry which is preliminary data.</text>
</comment>
<name>A0A8J3BRS2_9ACTN</name>
<organism evidence="2 3">
    <name type="scientific">Pilimelia terevasa</name>
    <dbReference type="NCBI Taxonomy" id="53372"/>
    <lineage>
        <taxon>Bacteria</taxon>
        <taxon>Bacillati</taxon>
        <taxon>Actinomycetota</taxon>
        <taxon>Actinomycetes</taxon>
        <taxon>Micromonosporales</taxon>
        <taxon>Micromonosporaceae</taxon>
        <taxon>Pilimelia</taxon>
    </lineage>
</organism>
<dbReference type="SUPFAM" id="SSF49785">
    <property type="entry name" value="Galactose-binding domain-like"/>
    <property type="match status" value="1"/>
</dbReference>
<reference evidence="2" key="1">
    <citation type="journal article" date="2014" name="Int. J. Syst. Evol. Microbiol.">
        <title>Complete genome sequence of Corynebacterium casei LMG S-19264T (=DSM 44701T), isolated from a smear-ripened cheese.</title>
        <authorList>
            <consortium name="US DOE Joint Genome Institute (JGI-PGF)"/>
            <person name="Walter F."/>
            <person name="Albersmeier A."/>
            <person name="Kalinowski J."/>
            <person name="Ruckert C."/>
        </authorList>
    </citation>
    <scope>NUCLEOTIDE SEQUENCE</scope>
    <source>
        <strain evidence="2">JCM 3091</strain>
    </source>
</reference>
<dbReference type="Gene3D" id="2.60.120.260">
    <property type="entry name" value="Galactose-binding domain-like"/>
    <property type="match status" value="1"/>
</dbReference>
<accession>A0A8J3BRS2</accession>
<sequence>MTFAGHFPPLERLPPAATVDFLPTAGRLSAAGPAGPPRGPAGARTAPWGTERAMPESHRRRRRRPGDSRPAPGRTSERASDSAGVHRSHSRLRSRGALVGVAAAAALAVGAPIAARLQSAPPAEHVIADALDTEWPSTPGPGLDVPDAVLPSASLRPGAPIRGASPSARASASPAASRSPSRAPATRPATRLAGLSFEAESSTNDLNAGTRIRAVGGASGGLVVTDLGGRNSLGVRVPLSQGGARRVTIHYVAAGTRAANLSVNGSFAASTAFPGTGGRVGSLTVPIALRAGVNILGFSNPAGAAPDIDRVVVAR</sequence>
<evidence type="ECO:0000313" key="2">
    <source>
        <dbReference type="EMBL" id="GGK23165.1"/>
    </source>
</evidence>
<dbReference type="Proteomes" id="UP000662200">
    <property type="component" value="Unassembled WGS sequence"/>
</dbReference>
<dbReference type="InterPro" id="IPR008979">
    <property type="entry name" value="Galactose-bd-like_sf"/>
</dbReference>
<dbReference type="AlphaFoldDB" id="A0A8J3BRS2"/>
<proteinExistence type="predicted"/>
<evidence type="ECO:0000256" key="1">
    <source>
        <dbReference type="SAM" id="MobiDB-lite"/>
    </source>
</evidence>
<feature type="compositionally biased region" description="Low complexity" evidence="1">
    <location>
        <begin position="164"/>
        <end position="191"/>
    </location>
</feature>